<dbReference type="EMBL" id="VSSQ01066322">
    <property type="protein sequence ID" value="MPN18895.1"/>
    <property type="molecule type" value="Genomic_DNA"/>
</dbReference>
<sequence>MAALFAENAMVRILLPDQFDDFFLHGTVRRRNKIARSGLVGDRIGLYAVEILHRLFARFPGDRLDKRNHRNKLLWLKNKGPSFAKASAGSAANYYNSTIPVLFNRTAPFSRKSRR</sequence>
<accession>A0A645FWS3</accession>
<dbReference type="AlphaFoldDB" id="A0A645FWS3"/>
<gene>
    <name evidence="1" type="ORF">SDC9_166260</name>
</gene>
<comment type="caution">
    <text evidence="1">The sequence shown here is derived from an EMBL/GenBank/DDBJ whole genome shotgun (WGS) entry which is preliminary data.</text>
</comment>
<evidence type="ECO:0000313" key="1">
    <source>
        <dbReference type="EMBL" id="MPN18895.1"/>
    </source>
</evidence>
<reference evidence="1" key="1">
    <citation type="submission" date="2019-08" db="EMBL/GenBank/DDBJ databases">
        <authorList>
            <person name="Kucharzyk K."/>
            <person name="Murdoch R.W."/>
            <person name="Higgins S."/>
            <person name="Loffler F."/>
        </authorList>
    </citation>
    <scope>NUCLEOTIDE SEQUENCE</scope>
</reference>
<protein>
    <submittedName>
        <fullName evidence="1">Uncharacterized protein</fullName>
    </submittedName>
</protein>
<organism evidence="1">
    <name type="scientific">bioreactor metagenome</name>
    <dbReference type="NCBI Taxonomy" id="1076179"/>
    <lineage>
        <taxon>unclassified sequences</taxon>
        <taxon>metagenomes</taxon>
        <taxon>ecological metagenomes</taxon>
    </lineage>
</organism>
<proteinExistence type="predicted"/>
<name>A0A645FWS3_9ZZZZ</name>